<accession>A0A9W9D3E9</accession>
<feature type="compositionally biased region" description="Polar residues" evidence="1">
    <location>
        <begin position="297"/>
        <end position="315"/>
    </location>
</feature>
<feature type="region of interest" description="Disordered" evidence="1">
    <location>
        <begin position="191"/>
        <end position="316"/>
    </location>
</feature>
<evidence type="ECO:0000313" key="2">
    <source>
        <dbReference type="EMBL" id="KAJ4398723.1"/>
    </source>
</evidence>
<dbReference type="Proteomes" id="UP001140510">
    <property type="component" value="Unassembled WGS sequence"/>
</dbReference>
<name>A0A9W9D3E9_9PLEO</name>
<feature type="compositionally biased region" description="Polar residues" evidence="1">
    <location>
        <begin position="21"/>
        <end position="33"/>
    </location>
</feature>
<dbReference type="EMBL" id="JAPEVA010000123">
    <property type="protein sequence ID" value="KAJ4398723.1"/>
    <property type="molecule type" value="Genomic_DNA"/>
</dbReference>
<reference evidence="2" key="1">
    <citation type="submission" date="2022-10" db="EMBL/GenBank/DDBJ databases">
        <title>Tapping the CABI collections for fungal endophytes: first genome assemblies for Collariella, Neodidymelliopsis, Ascochyta clinopodiicola, Didymella pomorum, Didymosphaeria variabile, Neocosmospora piperis and Neocucurbitaria cava.</title>
        <authorList>
            <person name="Hill R."/>
        </authorList>
    </citation>
    <scope>NUCLEOTIDE SEQUENCE</scope>
    <source>
        <strain evidence="2">IMI 355091</strain>
    </source>
</reference>
<evidence type="ECO:0000313" key="3">
    <source>
        <dbReference type="Proteomes" id="UP001140510"/>
    </source>
</evidence>
<feature type="compositionally biased region" description="Pro residues" evidence="1">
    <location>
        <begin position="265"/>
        <end position="281"/>
    </location>
</feature>
<feature type="compositionally biased region" description="Low complexity" evidence="1">
    <location>
        <begin position="282"/>
        <end position="291"/>
    </location>
</feature>
<keyword evidence="3" id="KW-1185">Reference proteome</keyword>
<feature type="region of interest" description="Disordered" evidence="1">
    <location>
        <begin position="1"/>
        <end position="138"/>
    </location>
</feature>
<feature type="compositionally biased region" description="Polar residues" evidence="1">
    <location>
        <begin position="68"/>
        <end position="79"/>
    </location>
</feature>
<comment type="caution">
    <text evidence="2">The sequence shown here is derived from an EMBL/GenBank/DDBJ whole genome shotgun (WGS) entry which is preliminary data.</text>
</comment>
<feature type="region of interest" description="Disordered" evidence="1">
    <location>
        <begin position="398"/>
        <end position="432"/>
    </location>
</feature>
<evidence type="ECO:0000256" key="1">
    <source>
        <dbReference type="SAM" id="MobiDB-lite"/>
    </source>
</evidence>
<protein>
    <submittedName>
        <fullName evidence="2">Uncharacterized protein</fullName>
    </submittedName>
</protein>
<gene>
    <name evidence="2" type="ORF">N0V91_010000</name>
</gene>
<organism evidence="2 3">
    <name type="scientific">Didymella pomorum</name>
    <dbReference type="NCBI Taxonomy" id="749634"/>
    <lineage>
        <taxon>Eukaryota</taxon>
        <taxon>Fungi</taxon>
        <taxon>Dikarya</taxon>
        <taxon>Ascomycota</taxon>
        <taxon>Pezizomycotina</taxon>
        <taxon>Dothideomycetes</taxon>
        <taxon>Pleosporomycetidae</taxon>
        <taxon>Pleosporales</taxon>
        <taxon>Pleosporineae</taxon>
        <taxon>Didymellaceae</taxon>
        <taxon>Didymella</taxon>
    </lineage>
</organism>
<dbReference type="AlphaFoldDB" id="A0A9W9D3E9"/>
<feature type="compositionally biased region" description="Polar residues" evidence="1">
    <location>
        <begin position="122"/>
        <end position="138"/>
    </location>
</feature>
<feature type="compositionally biased region" description="Pro residues" evidence="1">
    <location>
        <begin position="196"/>
        <end position="210"/>
    </location>
</feature>
<dbReference type="OrthoDB" id="3799947at2759"/>
<sequence>MATRIAQIRLSPYSFRPPNPTKQDPLNHTSSPTKVKPLRGSMYQAQRQHDRVAYPPAKPQQAGARWPNHNSHNQENTVRQRAGGARQLPQTPRKSHRQDRQREADLMKTLPRQPKPRQPLQETESNNRSGEQRTSCTEHPTELEHLGNMIDDYLIHHAYHSPDPPRPSSSGTMFVDFGADGQVEVSYRHGVDKKLPTPPVPSKIPGPSKPAFPRQTVETKPHFKRGKREQCTEMGTKPCSKRPSQVSRHDSILDPSACHGINVSLPPPFPPPNRPLPPLPVQNPVNPQSQRSYPPQVLSTSRTVSTTKTHYSSPAPSAITYHTARDEAEGVYTFVEPDSMTAPYQSGGLTTSFTVDPAVYAQAARVKSQDESQKTQYLDIPVPPVHCFPNAPAYASSTHVPLKKKDTNKPLPPLPQASRSQEPGGARKEKKRYNIARFLKLLQKIEGRR</sequence>
<proteinExistence type="predicted"/>